<keyword evidence="8" id="KW-0813">Transport</keyword>
<evidence type="ECO:0000256" key="6">
    <source>
        <dbReference type="ARBA" id="ARBA00035120"/>
    </source>
</evidence>
<dbReference type="KEGG" id="hsn:DV733_08370"/>
<organism evidence="9 10">
    <name type="scientific">Halapricum salinum</name>
    <dbReference type="NCBI Taxonomy" id="1457250"/>
    <lineage>
        <taxon>Archaea</taxon>
        <taxon>Methanobacteriati</taxon>
        <taxon>Methanobacteriota</taxon>
        <taxon>Stenosarchaea group</taxon>
        <taxon>Halobacteria</taxon>
        <taxon>Halobacteriales</taxon>
        <taxon>Haloarculaceae</taxon>
        <taxon>Halapricum</taxon>
    </lineage>
</organism>
<gene>
    <name evidence="8" type="primary">fluC</name>
    <name evidence="8" type="synonym">crcB</name>
    <name evidence="9" type="ORF">DV733_08370</name>
</gene>
<comment type="similarity">
    <text evidence="6 8">Belongs to the fluoride channel Fluc/FEX (TC 1.A.43) family.</text>
</comment>
<dbReference type="STRING" id="1457250.GCA_000755225_01231"/>
<comment type="function">
    <text evidence="8">Fluoride-specific ion channel. Important for reducing fluoride concentration in the cell, thus reducing its toxicity.</text>
</comment>
<name>A0A4D6HBF0_9EURY</name>
<keyword evidence="8" id="KW-0479">Metal-binding</keyword>
<feature type="transmembrane region" description="Helical" evidence="8">
    <location>
        <begin position="91"/>
        <end position="116"/>
    </location>
</feature>
<comment type="catalytic activity">
    <reaction evidence="7">
        <text>fluoride(in) = fluoride(out)</text>
        <dbReference type="Rhea" id="RHEA:76159"/>
        <dbReference type="ChEBI" id="CHEBI:17051"/>
    </reaction>
    <physiologicalReaction direction="left-to-right" evidence="7">
        <dbReference type="Rhea" id="RHEA:76160"/>
    </physiologicalReaction>
</comment>
<dbReference type="OrthoDB" id="304656at2157"/>
<keyword evidence="10" id="KW-1185">Reference proteome</keyword>
<evidence type="ECO:0000256" key="8">
    <source>
        <dbReference type="HAMAP-Rule" id="MF_00454"/>
    </source>
</evidence>
<dbReference type="PANTHER" id="PTHR28259">
    <property type="entry name" value="FLUORIDE EXPORT PROTEIN 1-RELATED"/>
    <property type="match status" value="1"/>
</dbReference>
<evidence type="ECO:0000256" key="7">
    <source>
        <dbReference type="ARBA" id="ARBA00035585"/>
    </source>
</evidence>
<reference evidence="9 10" key="1">
    <citation type="journal article" date="2019" name="Nat. Commun.">
        <title>A new type of DNA phosphorothioation-based antiviral system in archaea.</title>
        <authorList>
            <person name="Xiong L."/>
            <person name="Liu S."/>
            <person name="Chen S."/>
            <person name="Xiao Y."/>
            <person name="Zhu B."/>
            <person name="Gao Y."/>
            <person name="Zhang Y."/>
            <person name="Chen B."/>
            <person name="Luo J."/>
            <person name="Deng Z."/>
            <person name="Chen X."/>
            <person name="Wang L."/>
            <person name="Chen S."/>
        </authorList>
    </citation>
    <scope>NUCLEOTIDE SEQUENCE [LARGE SCALE GENOMIC DNA]</scope>
    <source>
        <strain evidence="9 10">CBA1105</strain>
    </source>
</reference>
<dbReference type="GO" id="GO:0140114">
    <property type="term" value="P:cellular detoxification of fluoride"/>
    <property type="evidence" value="ECO:0007669"/>
    <property type="project" value="UniProtKB-UniRule"/>
</dbReference>
<evidence type="ECO:0000313" key="10">
    <source>
        <dbReference type="Proteomes" id="UP000296706"/>
    </source>
</evidence>
<evidence type="ECO:0000256" key="3">
    <source>
        <dbReference type="ARBA" id="ARBA00022692"/>
    </source>
</evidence>
<keyword evidence="4 8" id="KW-1133">Transmembrane helix</keyword>
<dbReference type="InterPro" id="IPR003691">
    <property type="entry name" value="FluC"/>
</dbReference>
<comment type="activity regulation">
    <text evidence="8">Na(+) is not transported, but it plays an essential structural role and its presence is essential for fluoride channel function.</text>
</comment>
<dbReference type="Pfam" id="PF02537">
    <property type="entry name" value="CRCB"/>
    <property type="match status" value="1"/>
</dbReference>
<proteinExistence type="inferred from homology"/>
<dbReference type="HAMAP" id="MF_00454">
    <property type="entry name" value="FluC"/>
    <property type="match status" value="1"/>
</dbReference>
<dbReference type="EMBL" id="CP031310">
    <property type="protein sequence ID" value="QCC51259.1"/>
    <property type="molecule type" value="Genomic_DNA"/>
</dbReference>
<feature type="transmembrane region" description="Helical" evidence="8">
    <location>
        <begin position="6"/>
        <end position="22"/>
    </location>
</feature>
<evidence type="ECO:0000256" key="4">
    <source>
        <dbReference type="ARBA" id="ARBA00022989"/>
    </source>
</evidence>
<keyword evidence="8" id="KW-0406">Ion transport</keyword>
<comment type="subcellular location">
    <subcellularLocation>
        <location evidence="1 8">Cell membrane</location>
        <topology evidence="1 8">Multi-pass membrane protein</topology>
    </subcellularLocation>
</comment>
<evidence type="ECO:0000256" key="1">
    <source>
        <dbReference type="ARBA" id="ARBA00004651"/>
    </source>
</evidence>
<feature type="transmembrane region" description="Helical" evidence="8">
    <location>
        <begin position="34"/>
        <end position="52"/>
    </location>
</feature>
<dbReference type="AlphaFoldDB" id="A0A4D6HBF0"/>
<accession>A0A4D6HBF0</accession>
<keyword evidence="8" id="KW-0407">Ion channel</keyword>
<keyword evidence="8" id="KW-0915">Sodium</keyword>
<dbReference type="PANTHER" id="PTHR28259:SF1">
    <property type="entry name" value="FLUORIDE EXPORT PROTEIN 1-RELATED"/>
    <property type="match status" value="1"/>
</dbReference>
<dbReference type="RefSeq" id="WP_049995132.1">
    <property type="nucleotide sequence ID" value="NZ_CP031310.1"/>
</dbReference>
<keyword evidence="3 8" id="KW-0812">Transmembrane</keyword>
<dbReference type="GO" id="GO:0062054">
    <property type="term" value="F:fluoride channel activity"/>
    <property type="evidence" value="ECO:0007669"/>
    <property type="project" value="UniProtKB-UniRule"/>
</dbReference>
<keyword evidence="2 8" id="KW-1003">Cell membrane</keyword>
<feature type="transmembrane region" description="Helical" evidence="8">
    <location>
        <begin position="58"/>
        <end position="79"/>
    </location>
</feature>
<evidence type="ECO:0000256" key="5">
    <source>
        <dbReference type="ARBA" id="ARBA00023136"/>
    </source>
</evidence>
<feature type="binding site" evidence="8">
    <location>
        <position position="66"/>
    </location>
    <ligand>
        <name>Na(+)</name>
        <dbReference type="ChEBI" id="CHEBI:29101"/>
        <note>structural</note>
    </ligand>
</feature>
<dbReference type="GO" id="GO:0046872">
    <property type="term" value="F:metal ion binding"/>
    <property type="evidence" value="ECO:0007669"/>
    <property type="project" value="UniProtKB-KW"/>
</dbReference>
<keyword evidence="5 8" id="KW-0472">Membrane</keyword>
<evidence type="ECO:0000256" key="2">
    <source>
        <dbReference type="ARBA" id="ARBA00022475"/>
    </source>
</evidence>
<dbReference type="Proteomes" id="UP000296706">
    <property type="component" value="Chromosome"/>
</dbReference>
<evidence type="ECO:0000313" key="9">
    <source>
        <dbReference type="EMBL" id="QCC51259.1"/>
    </source>
</evidence>
<dbReference type="GeneID" id="39847871"/>
<dbReference type="GO" id="GO:0005886">
    <property type="term" value="C:plasma membrane"/>
    <property type="evidence" value="ECO:0007669"/>
    <property type="project" value="UniProtKB-SubCell"/>
</dbReference>
<sequence length="119" mass="12052">MTGPAILVGLGGVFGALARHLVGSRIETENGDTFAVNVLGSFALGVLTTAQLSPSLGFVFATGFCGAFTTFSSFAFETVRLYERGKRRRALGNAGLTLVAALVGVTLGAAIGSLVANVA</sequence>
<feature type="binding site" evidence="8">
    <location>
        <position position="69"/>
    </location>
    <ligand>
        <name>Na(+)</name>
        <dbReference type="ChEBI" id="CHEBI:29101"/>
        <note>structural</note>
    </ligand>
</feature>
<protein>
    <recommendedName>
        <fullName evidence="8">Fluoride-specific ion channel FluC</fullName>
    </recommendedName>
</protein>